<evidence type="ECO:0000313" key="3">
    <source>
        <dbReference type="EnsemblPlants" id="PNT72465"/>
    </source>
</evidence>
<feature type="region of interest" description="Disordered" evidence="1">
    <location>
        <begin position="1"/>
        <end position="26"/>
    </location>
</feature>
<dbReference type="EMBL" id="CM000881">
    <property type="protein sequence ID" value="PNT72465.1"/>
    <property type="molecule type" value="Genomic_DNA"/>
</dbReference>
<organism evidence="2">
    <name type="scientific">Brachypodium distachyon</name>
    <name type="common">Purple false brome</name>
    <name type="synonym">Trachynia distachya</name>
    <dbReference type="NCBI Taxonomy" id="15368"/>
    <lineage>
        <taxon>Eukaryota</taxon>
        <taxon>Viridiplantae</taxon>
        <taxon>Streptophyta</taxon>
        <taxon>Embryophyta</taxon>
        <taxon>Tracheophyta</taxon>
        <taxon>Spermatophyta</taxon>
        <taxon>Magnoliopsida</taxon>
        <taxon>Liliopsida</taxon>
        <taxon>Poales</taxon>
        <taxon>Poaceae</taxon>
        <taxon>BOP clade</taxon>
        <taxon>Pooideae</taxon>
        <taxon>Stipodae</taxon>
        <taxon>Brachypodieae</taxon>
        <taxon>Brachypodium</taxon>
    </lineage>
</organism>
<reference evidence="3" key="3">
    <citation type="submission" date="2018-08" db="UniProtKB">
        <authorList>
            <consortium name="EnsemblPlants"/>
        </authorList>
    </citation>
    <scope>IDENTIFICATION</scope>
    <source>
        <strain evidence="3">cv. Bd21</strain>
    </source>
</reference>
<evidence type="ECO:0000313" key="4">
    <source>
        <dbReference type="Proteomes" id="UP000008810"/>
    </source>
</evidence>
<proteinExistence type="predicted"/>
<reference evidence="2" key="2">
    <citation type="submission" date="2017-06" db="EMBL/GenBank/DDBJ databases">
        <title>WGS assembly of Brachypodium distachyon.</title>
        <authorList>
            <consortium name="The International Brachypodium Initiative"/>
            <person name="Lucas S."/>
            <person name="Harmon-Smith M."/>
            <person name="Lail K."/>
            <person name="Tice H."/>
            <person name="Grimwood J."/>
            <person name="Bruce D."/>
            <person name="Barry K."/>
            <person name="Shu S."/>
            <person name="Lindquist E."/>
            <person name="Wang M."/>
            <person name="Pitluck S."/>
            <person name="Vogel J.P."/>
            <person name="Garvin D.F."/>
            <person name="Mockler T.C."/>
            <person name="Schmutz J."/>
            <person name="Rokhsar D."/>
            <person name="Bevan M.W."/>
        </authorList>
    </citation>
    <scope>NUCLEOTIDE SEQUENCE</scope>
    <source>
        <strain evidence="2">Bd21</strain>
    </source>
</reference>
<protein>
    <recommendedName>
        <fullName evidence="5">Zinc finger GRF-type domain-containing protein</fullName>
    </recommendedName>
</protein>
<gene>
    <name evidence="2" type="ORF">BRADI_2g44854v3</name>
</gene>
<dbReference type="Gramene" id="PNT72465">
    <property type="protein sequence ID" value="PNT72465"/>
    <property type="gene ID" value="BRADI_2g44854v3"/>
</dbReference>
<feature type="compositionally biased region" description="Low complexity" evidence="1">
    <location>
        <begin position="1"/>
        <end position="10"/>
    </location>
</feature>
<dbReference type="Proteomes" id="UP000008810">
    <property type="component" value="Chromosome 2"/>
</dbReference>
<accession>A0A2K2DDU8</accession>
<name>A0A2K2DDU8_BRADI</name>
<evidence type="ECO:0008006" key="5">
    <source>
        <dbReference type="Google" id="ProtNLM"/>
    </source>
</evidence>
<dbReference type="AlphaFoldDB" id="A0A2K2DDU8"/>
<keyword evidence="4" id="KW-1185">Reference proteome</keyword>
<dbReference type="OrthoDB" id="595554at2759"/>
<dbReference type="InParanoid" id="A0A2K2DDU8"/>
<evidence type="ECO:0000313" key="2">
    <source>
        <dbReference type="EMBL" id="PNT72465.1"/>
    </source>
</evidence>
<dbReference type="EnsemblPlants" id="PNT72465">
    <property type="protein sequence ID" value="PNT72465"/>
    <property type="gene ID" value="BRADI_2g44854v3"/>
</dbReference>
<reference evidence="2 3" key="1">
    <citation type="journal article" date="2010" name="Nature">
        <title>Genome sequencing and analysis of the model grass Brachypodium distachyon.</title>
        <authorList>
            <consortium name="International Brachypodium Initiative"/>
        </authorList>
    </citation>
    <scope>NUCLEOTIDE SEQUENCE [LARGE SCALE GENOMIC DNA]</scope>
    <source>
        <strain evidence="2 3">Bd21</strain>
    </source>
</reference>
<sequence>MSSGSVSSGGRRWGRGTVGNRHSSVPYREDPMEYELTKCCLCARREAPRWISWSPRNPGRRYYACVDALISSISS</sequence>
<evidence type="ECO:0000256" key="1">
    <source>
        <dbReference type="SAM" id="MobiDB-lite"/>
    </source>
</evidence>